<evidence type="ECO:0000313" key="2">
    <source>
        <dbReference type="Ensembl" id="ENSAMXP00005021047.1"/>
    </source>
</evidence>
<dbReference type="PROSITE" id="PS51390">
    <property type="entry name" value="WAP"/>
    <property type="match status" value="1"/>
</dbReference>
<dbReference type="AlphaFoldDB" id="A0A8B9JG54"/>
<name>A0A8B9JG54_ASTMX</name>
<dbReference type="InterPro" id="IPR036645">
    <property type="entry name" value="Elafin-like_sf"/>
</dbReference>
<dbReference type="Ensembl" id="ENSAMXT00005023260.1">
    <property type="protein sequence ID" value="ENSAMXP00005021047.1"/>
    <property type="gene ID" value="ENSAMXG00005010923.1"/>
</dbReference>
<sequence length="139" mass="16134">YECLTSCEFLRSVESAKQGDCPAPERASGFAAACVESCEEDAECPAHRKCCSNGCGHTCQVPRNLNIGYQRNPKYHRNPEYYRNLENTGYHSNPEYHRNSEYPRNLKYHKNLNTSETFNSTVTQKPSEFWFYWFLGKDL</sequence>
<dbReference type="FunFam" id="4.10.75.10:FF:000001">
    <property type="entry name" value="Anosmin 1"/>
    <property type="match status" value="1"/>
</dbReference>
<accession>A0A8B9JG54</accession>
<organism evidence="2 3">
    <name type="scientific">Astyanax mexicanus</name>
    <name type="common">Blind cave fish</name>
    <name type="synonym">Astyanax fasciatus mexicanus</name>
    <dbReference type="NCBI Taxonomy" id="7994"/>
    <lineage>
        <taxon>Eukaryota</taxon>
        <taxon>Metazoa</taxon>
        <taxon>Chordata</taxon>
        <taxon>Craniata</taxon>
        <taxon>Vertebrata</taxon>
        <taxon>Euteleostomi</taxon>
        <taxon>Actinopterygii</taxon>
        <taxon>Neopterygii</taxon>
        <taxon>Teleostei</taxon>
        <taxon>Ostariophysi</taxon>
        <taxon>Characiformes</taxon>
        <taxon>Characoidei</taxon>
        <taxon>Acestrorhamphidae</taxon>
        <taxon>Acestrorhamphinae</taxon>
        <taxon>Astyanax</taxon>
    </lineage>
</organism>
<dbReference type="InterPro" id="IPR042447">
    <property type="entry name" value="Anosmin-1"/>
</dbReference>
<evidence type="ECO:0000259" key="1">
    <source>
        <dbReference type="PROSITE" id="PS51390"/>
    </source>
</evidence>
<dbReference type="CDD" id="cd00199">
    <property type="entry name" value="WAP"/>
    <property type="match status" value="1"/>
</dbReference>
<reference evidence="2" key="1">
    <citation type="submission" date="2025-08" db="UniProtKB">
        <authorList>
            <consortium name="Ensembl"/>
        </authorList>
    </citation>
    <scope>IDENTIFICATION</scope>
</reference>
<proteinExistence type="predicted"/>
<evidence type="ECO:0000313" key="3">
    <source>
        <dbReference type="Proteomes" id="UP000694621"/>
    </source>
</evidence>
<dbReference type="SMART" id="SM00217">
    <property type="entry name" value="WAP"/>
    <property type="match status" value="1"/>
</dbReference>
<dbReference type="Pfam" id="PF00095">
    <property type="entry name" value="WAP"/>
    <property type="match status" value="1"/>
</dbReference>
<dbReference type="Proteomes" id="UP000694621">
    <property type="component" value="Unplaced"/>
</dbReference>
<dbReference type="GO" id="GO:0009986">
    <property type="term" value="C:cell surface"/>
    <property type="evidence" value="ECO:0007669"/>
    <property type="project" value="TreeGrafter"/>
</dbReference>
<dbReference type="GO" id="GO:0030414">
    <property type="term" value="F:peptidase inhibitor activity"/>
    <property type="evidence" value="ECO:0007669"/>
    <property type="project" value="InterPro"/>
</dbReference>
<dbReference type="GO" id="GO:0005576">
    <property type="term" value="C:extracellular region"/>
    <property type="evidence" value="ECO:0007669"/>
    <property type="project" value="InterPro"/>
</dbReference>
<feature type="domain" description="WAP" evidence="1">
    <location>
        <begin position="14"/>
        <end position="63"/>
    </location>
</feature>
<dbReference type="InterPro" id="IPR008197">
    <property type="entry name" value="WAP_dom"/>
</dbReference>
<dbReference type="PANTHER" id="PTHR14131">
    <property type="entry name" value="ANOSMIN"/>
    <property type="match status" value="1"/>
</dbReference>
<dbReference type="GO" id="GO:0030182">
    <property type="term" value="P:neuron differentiation"/>
    <property type="evidence" value="ECO:0007669"/>
    <property type="project" value="TreeGrafter"/>
</dbReference>
<protein>
    <recommendedName>
        <fullName evidence="1">WAP domain-containing protein</fullName>
    </recommendedName>
</protein>
<dbReference type="PANTHER" id="PTHR14131:SF5">
    <property type="entry name" value="ANOSMIN-1"/>
    <property type="match status" value="1"/>
</dbReference>
<dbReference type="SUPFAM" id="SSF57256">
    <property type="entry name" value="Elafin-like"/>
    <property type="match status" value="1"/>
</dbReference>
<dbReference type="Gene3D" id="4.10.75.10">
    <property type="entry name" value="Elafin-like"/>
    <property type="match status" value="1"/>
</dbReference>
<dbReference type="PRINTS" id="PR00003">
    <property type="entry name" value="4DISULPHCORE"/>
</dbReference>